<keyword evidence="4" id="KW-1003">Cell membrane</keyword>
<evidence type="ECO:0000313" key="17">
    <source>
        <dbReference type="EMBL" id="SMG57138.1"/>
    </source>
</evidence>
<gene>
    <name evidence="17" type="ORF">SAMN06295960_4355</name>
</gene>
<dbReference type="SUPFAM" id="SSF55874">
    <property type="entry name" value="ATPase domain of HSP90 chaperone/DNA topoisomerase II/histidine kinase"/>
    <property type="match status" value="1"/>
</dbReference>
<proteinExistence type="predicted"/>
<keyword evidence="14" id="KW-0175">Coiled coil</keyword>
<keyword evidence="6" id="KW-0808">Transferase</keyword>
<accession>A0A1X7LTD3</accession>
<evidence type="ECO:0000256" key="11">
    <source>
        <dbReference type="ARBA" id="ARBA00022989"/>
    </source>
</evidence>
<dbReference type="InterPro" id="IPR003660">
    <property type="entry name" value="HAMP_dom"/>
</dbReference>
<keyword evidence="7 16" id="KW-0812">Transmembrane</keyword>
<dbReference type="CDD" id="cd06225">
    <property type="entry name" value="HAMP"/>
    <property type="match status" value="1"/>
</dbReference>
<feature type="coiled-coil region" evidence="14">
    <location>
        <begin position="141"/>
        <end position="201"/>
    </location>
</feature>
<evidence type="ECO:0000256" key="15">
    <source>
        <dbReference type="SAM" id="MobiDB-lite"/>
    </source>
</evidence>
<comment type="subcellular location">
    <subcellularLocation>
        <location evidence="2">Cell membrane</location>
        <topology evidence="2">Multi-pass membrane protein</topology>
    </subcellularLocation>
</comment>
<keyword evidence="10" id="KW-0067">ATP-binding</keyword>
<dbReference type="GO" id="GO:0046983">
    <property type="term" value="F:protein dimerization activity"/>
    <property type="evidence" value="ECO:0007669"/>
    <property type="project" value="InterPro"/>
</dbReference>
<evidence type="ECO:0000256" key="9">
    <source>
        <dbReference type="ARBA" id="ARBA00022777"/>
    </source>
</evidence>
<evidence type="ECO:0000256" key="3">
    <source>
        <dbReference type="ARBA" id="ARBA00012438"/>
    </source>
</evidence>
<dbReference type="InterPro" id="IPR003594">
    <property type="entry name" value="HATPase_dom"/>
</dbReference>
<dbReference type="Gene3D" id="3.30.565.10">
    <property type="entry name" value="Histidine kinase-like ATPase, C-terminal domain"/>
    <property type="match status" value="1"/>
</dbReference>
<evidence type="ECO:0000256" key="8">
    <source>
        <dbReference type="ARBA" id="ARBA00022741"/>
    </source>
</evidence>
<dbReference type="InterPro" id="IPR036890">
    <property type="entry name" value="HATPase_C_sf"/>
</dbReference>
<dbReference type="PANTHER" id="PTHR24421">
    <property type="entry name" value="NITRATE/NITRITE SENSOR PROTEIN NARX-RELATED"/>
    <property type="match status" value="1"/>
</dbReference>
<protein>
    <recommendedName>
        <fullName evidence="3">histidine kinase</fullName>
        <ecNumber evidence="3">2.7.13.3</ecNumber>
    </recommendedName>
</protein>
<dbReference type="Pfam" id="PF00672">
    <property type="entry name" value="HAMP"/>
    <property type="match status" value="1"/>
</dbReference>
<dbReference type="Proteomes" id="UP000193834">
    <property type="component" value="Unassembled WGS sequence"/>
</dbReference>
<evidence type="ECO:0000256" key="13">
    <source>
        <dbReference type="ARBA" id="ARBA00023136"/>
    </source>
</evidence>
<dbReference type="PROSITE" id="PS50885">
    <property type="entry name" value="HAMP"/>
    <property type="match status" value="1"/>
</dbReference>
<organism evidence="17 18">
    <name type="scientific">Paenibacillus aquistagni</name>
    <dbReference type="NCBI Taxonomy" id="1852522"/>
    <lineage>
        <taxon>Bacteria</taxon>
        <taxon>Bacillati</taxon>
        <taxon>Bacillota</taxon>
        <taxon>Bacilli</taxon>
        <taxon>Bacillales</taxon>
        <taxon>Paenibacillaceae</taxon>
        <taxon>Paenibacillus</taxon>
    </lineage>
</organism>
<reference evidence="17 18" key="1">
    <citation type="submission" date="2017-04" db="EMBL/GenBank/DDBJ databases">
        <authorList>
            <person name="Afonso C.L."/>
            <person name="Miller P.J."/>
            <person name="Scott M.A."/>
            <person name="Spackman E."/>
            <person name="Goraichik I."/>
            <person name="Dimitrov K.M."/>
            <person name="Suarez D.L."/>
            <person name="Swayne D.E."/>
        </authorList>
    </citation>
    <scope>NUCLEOTIDE SEQUENCE [LARGE SCALE GENOMIC DNA]</scope>
    <source>
        <strain evidence="17 18">11</strain>
    </source>
</reference>
<keyword evidence="13 16" id="KW-0472">Membrane</keyword>
<keyword evidence="12" id="KW-0902">Two-component regulatory system</keyword>
<dbReference type="PROSITE" id="PS50109">
    <property type="entry name" value="HIS_KIN"/>
    <property type="match status" value="1"/>
</dbReference>
<feature type="compositionally biased region" description="Basic and acidic residues" evidence="15">
    <location>
        <begin position="347"/>
        <end position="363"/>
    </location>
</feature>
<evidence type="ECO:0000256" key="1">
    <source>
        <dbReference type="ARBA" id="ARBA00000085"/>
    </source>
</evidence>
<evidence type="ECO:0000256" key="7">
    <source>
        <dbReference type="ARBA" id="ARBA00022692"/>
    </source>
</evidence>
<sequence length="373" mass="42431">MNNKKSVNMVIRMMGETLLLSFILLFIVVYIMQSAGYVQPFNTLYDGVKATLTAVIVVGVVAILFGFYQGYKMKHRIELLRESMVLLEKGNLSRPMPELGHDELGQLAEQLGRVSKRWEEQVTSLQRLSTNNAQLAEQARISAIMEERQRLARELHDAVSQQLFAISMTATAVKRTLGRDFDRAERQVELIEEMASVAQSEMRALLLHLRPVHLEGKGLVQGLRELIHELQTKVPIDMHCEVDEDIHLLKGVENHLFRIVQEAMSNALRHSKAERMEIKLQNREDAVRLMIRDNGVGFEWEDHKQVSYGLKTMQERVHEIGGSIQFITAPGKGTRIEIRIPLPKDEPIWKEEEVEDGFDRDGDGNADSSAARG</sequence>
<dbReference type="GO" id="GO:0005886">
    <property type="term" value="C:plasma membrane"/>
    <property type="evidence" value="ECO:0007669"/>
    <property type="project" value="UniProtKB-SubCell"/>
</dbReference>
<keyword evidence="11 16" id="KW-1133">Transmembrane helix</keyword>
<dbReference type="InterPro" id="IPR005467">
    <property type="entry name" value="His_kinase_dom"/>
</dbReference>
<dbReference type="Gene3D" id="1.20.5.1930">
    <property type="match status" value="1"/>
</dbReference>
<dbReference type="EMBL" id="FXAZ01000007">
    <property type="protein sequence ID" value="SMG57138.1"/>
    <property type="molecule type" value="Genomic_DNA"/>
</dbReference>
<dbReference type="PIRSF" id="PIRSF037431">
    <property type="entry name" value="STHK_LiaS"/>
    <property type="match status" value="1"/>
</dbReference>
<dbReference type="SMART" id="SM00387">
    <property type="entry name" value="HATPase_c"/>
    <property type="match status" value="1"/>
</dbReference>
<evidence type="ECO:0000256" key="5">
    <source>
        <dbReference type="ARBA" id="ARBA00022553"/>
    </source>
</evidence>
<dbReference type="STRING" id="1852522.SAMN06295960_4355"/>
<evidence type="ECO:0000313" key="18">
    <source>
        <dbReference type="Proteomes" id="UP000193834"/>
    </source>
</evidence>
<evidence type="ECO:0000256" key="12">
    <source>
        <dbReference type="ARBA" id="ARBA00023012"/>
    </source>
</evidence>
<dbReference type="SMART" id="SM00304">
    <property type="entry name" value="HAMP"/>
    <property type="match status" value="1"/>
</dbReference>
<dbReference type="CDD" id="cd16917">
    <property type="entry name" value="HATPase_UhpB-NarQ-NarX-like"/>
    <property type="match status" value="1"/>
</dbReference>
<name>A0A1X7LTD3_9BACL</name>
<keyword evidence="18" id="KW-1185">Reference proteome</keyword>
<dbReference type="Pfam" id="PF07730">
    <property type="entry name" value="HisKA_3"/>
    <property type="match status" value="1"/>
</dbReference>
<evidence type="ECO:0000256" key="14">
    <source>
        <dbReference type="SAM" id="Coils"/>
    </source>
</evidence>
<dbReference type="GO" id="GO:0005524">
    <property type="term" value="F:ATP binding"/>
    <property type="evidence" value="ECO:0007669"/>
    <property type="project" value="UniProtKB-KW"/>
</dbReference>
<dbReference type="OrthoDB" id="9795828at2"/>
<dbReference type="RefSeq" id="WP_085497970.1">
    <property type="nucleotide sequence ID" value="NZ_FXAZ01000007.1"/>
</dbReference>
<evidence type="ECO:0000256" key="10">
    <source>
        <dbReference type="ARBA" id="ARBA00022840"/>
    </source>
</evidence>
<dbReference type="PANTHER" id="PTHR24421:SF37">
    <property type="entry name" value="SENSOR HISTIDINE KINASE NARS"/>
    <property type="match status" value="1"/>
</dbReference>
<comment type="catalytic activity">
    <reaction evidence="1">
        <text>ATP + protein L-histidine = ADP + protein N-phospho-L-histidine.</text>
        <dbReference type="EC" id="2.7.13.3"/>
    </reaction>
</comment>
<dbReference type="AlphaFoldDB" id="A0A1X7LTD3"/>
<keyword evidence="8" id="KW-0547">Nucleotide-binding</keyword>
<evidence type="ECO:0000256" key="2">
    <source>
        <dbReference type="ARBA" id="ARBA00004651"/>
    </source>
</evidence>
<dbReference type="Gene3D" id="6.10.340.10">
    <property type="match status" value="1"/>
</dbReference>
<feature type="transmembrane region" description="Helical" evidence="16">
    <location>
        <begin position="50"/>
        <end position="71"/>
    </location>
</feature>
<evidence type="ECO:0000256" key="16">
    <source>
        <dbReference type="SAM" id="Phobius"/>
    </source>
</evidence>
<dbReference type="InterPro" id="IPR050482">
    <property type="entry name" value="Sensor_HK_TwoCompSys"/>
</dbReference>
<keyword evidence="5" id="KW-0597">Phosphoprotein</keyword>
<dbReference type="GO" id="GO:0000155">
    <property type="term" value="F:phosphorelay sensor kinase activity"/>
    <property type="evidence" value="ECO:0007669"/>
    <property type="project" value="InterPro"/>
</dbReference>
<dbReference type="Pfam" id="PF02518">
    <property type="entry name" value="HATPase_c"/>
    <property type="match status" value="1"/>
</dbReference>
<keyword evidence="9 17" id="KW-0418">Kinase</keyword>
<feature type="region of interest" description="Disordered" evidence="15">
    <location>
        <begin position="347"/>
        <end position="373"/>
    </location>
</feature>
<evidence type="ECO:0000256" key="4">
    <source>
        <dbReference type="ARBA" id="ARBA00022475"/>
    </source>
</evidence>
<dbReference type="EC" id="2.7.13.3" evidence="3"/>
<dbReference type="InterPro" id="IPR011712">
    <property type="entry name" value="Sig_transdc_His_kin_sub3_dim/P"/>
</dbReference>
<evidence type="ECO:0000256" key="6">
    <source>
        <dbReference type="ARBA" id="ARBA00022679"/>
    </source>
</evidence>
<dbReference type="InterPro" id="IPR017202">
    <property type="entry name" value="LiaS/VraS"/>
</dbReference>